<dbReference type="Gene3D" id="1.20.5.160">
    <property type="entry name" value="Bacterial aa3 type cytochrome c oxidase subunit IV"/>
    <property type="match status" value="1"/>
</dbReference>
<feature type="domain" description="Cytochrome c oxidase subunit IV bacterial aa3 type" evidence="2">
    <location>
        <begin position="11"/>
        <end position="38"/>
    </location>
</feature>
<keyword evidence="1" id="KW-0472">Membrane</keyword>
<gene>
    <name evidence="3" type="ORF">GCM10010989_01540</name>
</gene>
<proteinExistence type="predicted"/>
<accession>A0A917DDH1</accession>
<evidence type="ECO:0000313" key="4">
    <source>
        <dbReference type="Proteomes" id="UP000598997"/>
    </source>
</evidence>
<evidence type="ECO:0000256" key="1">
    <source>
        <dbReference type="SAM" id="Phobius"/>
    </source>
</evidence>
<dbReference type="AlphaFoldDB" id="A0A917DDH1"/>
<keyword evidence="4" id="KW-1185">Reference proteome</keyword>
<reference evidence="3 4" key="1">
    <citation type="journal article" date="2014" name="Int. J. Syst. Evol. Microbiol.">
        <title>Complete genome sequence of Corynebacterium casei LMG S-19264T (=DSM 44701T), isolated from a smear-ripened cheese.</title>
        <authorList>
            <consortium name="US DOE Joint Genome Institute (JGI-PGF)"/>
            <person name="Walter F."/>
            <person name="Albersmeier A."/>
            <person name="Kalinowski J."/>
            <person name="Ruckert C."/>
        </authorList>
    </citation>
    <scope>NUCLEOTIDE SEQUENCE [LARGE SCALE GENOMIC DNA]</scope>
    <source>
        <strain evidence="3 4">CGMCC 1.15358</strain>
    </source>
</reference>
<evidence type="ECO:0000259" key="2">
    <source>
        <dbReference type="Pfam" id="PF07835"/>
    </source>
</evidence>
<organism evidence="3 4">
    <name type="scientific">Croceicoccus pelagius</name>
    <dbReference type="NCBI Taxonomy" id="1703341"/>
    <lineage>
        <taxon>Bacteria</taxon>
        <taxon>Pseudomonadati</taxon>
        <taxon>Pseudomonadota</taxon>
        <taxon>Alphaproteobacteria</taxon>
        <taxon>Sphingomonadales</taxon>
        <taxon>Erythrobacteraceae</taxon>
        <taxon>Croceicoccus</taxon>
    </lineage>
</organism>
<keyword evidence="1" id="KW-1133">Transmembrane helix</keyword>
<comment type="caution">
    <text evidence="3">The sequence shown here is derived from an EMBL/GenBank/DDBJ whole genome shotgun (WGS) entry which is preliminary data.</text>
</comment>
<evidence type="ECO:0000313" key="3">
    <source>
        <dbReference type="EMBL" id="GGD31144.1"/>
    </source>
</evidence>
<keyword evidence="1" id="KW-0812">Transmembrane</keyword>
<sequence length="40" mass="4321">MATKDNMKAARSTYEGFISMTKWGTIICAVIAAIVVMIIA</sequence>
<dbReference type="InterPro" id="IPR012422">
    <property type="entry name" value="Cyt_c_oxidase_su4_bac-aa3"/>
</dbReference>
<dbReference type="Proteomes" id="UP000598997">
    <property type="component" value="Unassembled WGS sequence"/>
</dbReference>
<dbReference type="RefSeq" id="WP_066765800.1">
    <property type="nucleotide sequence ID" value="NZ_BMIO01000001.1"/>
</dbReference>
<feature type="transmembrane region" description="Helical" evidence="1">
    <location>
        <begin position="20"/>
        <end position="39"/>
    </location>
</feature>
<name>A0A917DDH1_9SPHN</name>
<protein>
    <recommendedName>
        <fullName evidence="2">Cytochrome c oxidase subunit IV bacterial aa3 type domain-containing protein</fullName>
    </recommendedName>
</protein>
<dbReference type="EMBL" id="BMIO01000001">
    <property type="protein sequence ID" value="GGD31144.1"/>
    <property type="molecule type" value="Genomic_DNA"/>
</dbReference>
<dbReference type="Pfam" id="PF07835">
    <property type="entry name" value="COX4_pro_2"/>
    <property type="match status" value="1"/>
</dbReference>
<dbReference type="SUPFAM" id="SSF81469">
    <property type="entry name" value="Bacterial aa3 type cytochrome c oxidase subunit IV"/>
    <property type="match status" value="1"/>
</dbReference>
<dbReference type="InterPro" id="IPR036596">
    <property type="entry name" value="Cyt-C_aa3_sf"/>
</dbReference>